<sequence length="50" mass="6144">MIEMHKANDLYLKQGQDWVRESKQENQTQTSADQDHSWFILRMVLYLFNR</sequence>
<evidence type="ECO:0000313" key="1">
    <source>
        <dbReference type="EMBL" id="AEJ20255.1"/>
    </source>
</evidence>
<dbReference type="KEGG" id="scd:Spica_2132"/>
<dbReference type="EMBL" id="CP002868">
    <property type="protein sequence ID" value="AEJ20255.1"/>
    <property type="molecule type" value="Genomic_DNA"/>
</dbReference>
<keyword evidence="2" id="KW-1185">Reference proteome</keyword>
<reference evidence="2" key="1">
    <citation type="journal article" date="2013" name="Stand. Genomic Sci.">
        <title>Genome sequence of the thermophilic fresh-water bacterium Spirochaeta caldaria type strain (H1(T)), reclassification of Spirochaeta caldaria, Spirochaeta stenostrepta, and Spirochaeta zuelzerae in the genus Treponema as Treponema caldaria comb. nov., Treponema stenostrepta comb. nov., and Treponema zuelzerae comb. nov., and emendation of the genus Treponema.</title>
        <authorList>
            <person name="Abt B."/>
            <person name="Goker M."/>
            <person name="Scheuner C."/>
            <person name="Han C."/>
            <person name="Lu M."/>
            <person name="Misra M."/>
            <person name="Lapidus A."/>
            <person name="Nolan M."/>
            <person name="Lucas S."/>
            <person name="Hammon N."/>
            <person name="Deshpande S."/>
            <person name="Cheng J.F."/>
            <person name="Tapia R."/>
            <person name="Goodwin L.A."/>
            <person name="Pitluck S."/>
            <person name="Liolios K."/>
            <person name="Pagani I."/>
            <person name="Ivanova N."/>
            <person name="Mavromatis K."/>
            <person name="Mikhailova N."/>
            <person name="Huntemann M."/>
            <person name="Pati A."/>
            <person name="Chen A."/>
            <person name="Palaniappan K."/>
            <person name="Land M."/>
            <person name="Hauser L."/>
            <person name="Jeffries C.D."/>
            <person name="Rohde M."/>
            <person name="Spring S."/>
            <person name="Gronow S."/>
            <person name="Detter J.C."/>
            <person name="Bristow J."/>
            <person name="Eisen J.A."/>
            <person name="Markowitz V."/>
            <person name="Hugenholtz P."/>
            <person name="Kyrpides N.C."/>
            <person name="Woyke T."/>
            <person name="Klenk H.P."/>
        </authorList>
    </citation>
    <scope>NUCLEOTIDE SEQUENCE</scope>
    <source>
        <strain evidence="2">ATCC 51460 / DSM 7334 / H1</strain>
    </source>
</reference>
<organism evidence="1 2">
    <name type="scientific">Gracilinema caldarium (strain ATCC 51460 / DSM 7334 / H1)</name>
    <name type="common">Treponema caldarium</name>
    <dbReference type="NCBI Taxonomy" id="744872"/>
    <lineage>
        <taxon>Bacteria</taxon>
        <taxon>Pseudomonadati</taxon>
        <taxon>Spirochaetota</taxon>
        <taxon>Spirochaetia</taxon>
        <taxon>Spirochaetales</taxon>
        <taxon>Breznakiellaceae</taxon>
        <taxon>Gracilinema</taxon>
    </lineage>
</organism>
<dbReference type="Proteomes" id="UP000000503">
    <property type="component" value="Chromosome"/>
</dbReference>
<proteinExistence type="predicted"/>
<accession>F8F0W9</accession>
<dbReference type="RefSeq" id="WP_013969543.1">
    <property type="nucleotide sequence ID" value="NC_015732.1"/>
</dbReference>
<evidence type="ECO:0000313" key="2">
    <source>
        <dbReference type="Proteomes" id="UP000000503"/>
    </source>
</evidence>
<gene>
    <name evidence="1" type="ordered locus">Spica_2132</name>
</gene>
<dbReference type="HOGENOM" id="CLU_3123840_0_0_12"/>
<protein>
    <submittedName>
        <fullName evidence="1">Uncharacterized protein</fullName>
    </submittedName>
</protein>
<name>F8F0W9_GRAC1</name>
<dbReference type="AlphaFoldDB" id="F8F0W9"/>
<dbReference type="STRING" id="744872.Spica_2132"/>